<keyword evidence="3" id="KW-0732">Signal</keyword>
<organism evidence="8 9">
    <name type="scientific">Anser cygnoides</name>
    <name type="common">Swan goose</name>
    <dbReference type="NCBI Taxonomy" id="8845"/>
    <lineage>
        <taxon>Eukaryota</taxon>
        <taxon>Metazoa</taxon>
        <taxon>Chordata</taxon>
        <taxon>Craniata</taxon>
        <taxon>Vertebrata</taxon>
        <taxon>Euteleostomi</taxon>
        <taxon>Archelosauria</taxon>
        <taxon>Archosauria</taxon>
        <taxon>Dinosauria</taxon>
        <taxon>Saurischia</taxon>
        <taxon>Theropoda</taxon>
        <taxon>Coelurosauria</taxon>
        <taxon>Aves</taxon>
        <taxon>Neognathae</taxon>
        <taxon>Galloanserae</taxon>
        <taxon>Anseriformes</taxon>
        <taxon>Anatidae</taxon>
        <taxon>Anserinae</taxon>
        <taxon>Anser</taxon>
    </lineage>
</organism>
<dbReference type="GO" id="GO:0005886">
    <property type="term" value="C:plasma membrane"/>
    <property type="evidence" value="ECO:0007669"/>
    <property type="project" value="TreeGrafter"/>
</dbReference>
<dbReference type="SMART" id="SM00255">
    <property type="entry name" value="TIR"/>
    <property type="match status" value="1"/>
</dbReference>
<dbReference type="AlphaFoldDB" id="A0A8B9DZV6"/>
<protein>
    <recommendedName>
        <fullName evidence="7">TIR domain-containing protein</fullName>
    </recommendedName>
</protein>
<evidence type="ECO:0000256" key="3">
    <source>
        <dbReference type="ARBA" id="ARBA00022729"/>
    </source>
</evidence>
<keyword evidence="9" id="KW-1185">Reference proteome</keyword>
<evidence type="ECO:0000313" key="8">
    <source>
        <dbReference type="Ensembl" id="ENSACDP00005013749.1"/>
    </source>
</evidence>
<evidence type="ECO:0000256" key="1">
    <source>
        <dbReference type="ARBA" id="ARBA00004370"/>
    </source>
</evidence>
<dbReference type="InterPro" id="IPR035897">
    <property type="entry name" value="Toll_tir_struct_dom_sf"/>
</dbReference>
<dbReference type="PANTHER" id="PTHR24365:SF530">
    <property type="entry name" value="MSTPROX-RELATED"/>
    <property type="match status" value="1"/>
</dbReference>
<dbReference type="SUPFAM" id="SSF52200">
    <property type="entry name" value="Toll/Interleukin receptor TIR domain"/>
    <property type="match status" value="1"/>
</dbReference>
<keyword evidence="4 6" id="KW-1133">Transmembrane helix</keyword>
<evidence type="ECO:0000256" key="5">
    <source>
        <dbReference type="ARBA" id="ARBA00023136"/>
    </source>
</evidence>
<feature type="domain" description="TIR" evidence="7">
    <location>
        <begin position="115"/>
        <end position="241"/>
    </location>
</feature>
<proteinExistence type="predicted"/>
<dbReference type="InterPro" id="IPR000157">
    <property type="entry name" value="TIR_dom"/>
</dbReference>
<feature type="transmembrane region" description="Helical" evidence="6">
    <location>
        <begin position="326"/>
        <end position="348"/>
    </location>
</feature>
<dbReference type="Proteomes" id="UP000694521">
    <property type="component" value="Unplaced"/>
</dbReference>
<evidence type="ECO:0000313" key="9">
    <source>
        <dbReference type="Proteomes" id="UP000694521"/>
    </source>
</evidence>
<dbReference type="GO" id="GO:0007165">
    <property type="term" value="P:signal transduction"/>
    <property type="evidence" value="ECO:0007669"/>
    <property type="project" value="InterPro"/>
</dbReference>
<reference evidence="8" key="2">
    <citation type="submission" date="2025-09" db="UniProtKB">
        <authorList>
            <consortium name="Ensembl"/>
        </authorList>
    </citation>
    <scope>IDENTIFICATION</scope>
</reference>
<feature type="transmembrane region" description="Helical" evidence="6">
    <location>
        <begin position="360"/>
        <end position="382"/>
    </location>
</feature>
<dbReference type="PANTHER" id="PTHR24365">
    <property type="entry name" value="TOLL-LIKE RECEPTOR"/>
    <property type="match status" value="1"/>
</dbReference>
<evidence type="ECO:0000259" key="7">
    <source>
        <dbReference type="PROSITE" id="PS50104"/>
    </source>
</evidence>
<evidence type="ECO:0000256" key="6">
    <source>
        <dbReference type="SAM" id="Phobius"/>
    </source>
</evidence>
<dbReference type="GO" id="GO:0006954">
    <property type="term" value="P:inflammatory response"/>
    <property type="evidence" value="ECO:0007669"/>
    <property type="project" value="TreeGrafter"/>
</dbReference>
<dbReference type="Pfam" id="PF13676">
    <property type="entry name" value="TIR_2"/>
    <property type="match status" value="1"/>
</dbReference>
<dbReference type="GO" id="GO:0038023">
    <property type="term" value="F:signaling receptor activity"/>
    <property type="evidence" value="ECO:0007669"/>
    <property type="project" value="TreeGrafter"/>
</dbReference>
<keyword evidence="2 6" id="KW-0812">Transmembrane</keyword>
<dbReference type="Gene3D" id="3.40.50.10140">
    <property type="entry name" value="Toll/interleukin-1 receptor homology (TIR) domain"/>
    <property type="match status" value="1"/>
</dbReference>
<keyword evidence="5 6" id="KW-0472">Membrane</keyword>
<name>A0A8B9DZV6_ANSCY</name>
<dbReference type="Ensembl" id="ENSACDT00005016564.1">
    <property type="protein sequence ID" value="ENSACDP00005013749.1"/>
    <property type="gene ID" value="ENSACDG00005010107.1"/>
</dbReference>
<evidence type="ECO:0000256" key="2">
    <source>
        <dbReference type="ARBA" id="ARBA00022692"/>
    </source>
</evidence>
<reference evidence="8" key="1">
    <citation type="submission" date="2025-08" db="UniProtKB">
        <authorList>
            <consortium name="Ensembl"/>
        </authorList>
    </citation>
    <scope>IDENTIFICATION</scope>
</reference>
<dbReference type="PROSITE" id="PS50104">
    <property type="entry name" value="TIR"/>
    <property type="match status" value="1"/>
</dbReference>
<sequence>MRGRYGIRMARRAMHLHQEVLSGQHVRPCSYTISQSSPLLLLRSTHNQRGEKRSVCSAHLWLFKVKRMMDFKEEIKPISDVCIKETSSALSTRAGMSDLQGPLVLPELPELAAHETHHIFVSYSNTDSAWSRNFIQSLETMIPNLKACYHERDFIPGKTIIENMVESIQGSQKIVLVLSPDFVQSRWCLLEANLSVFQDCLGRKPVIPIMLVPCFVPLHLTHLTYLDTNDVHFLDKVVKVICTPNDKMRNATMVPYSPPSLYNGKSLLSLPAVDDQVIPKWRGGTFSEALPDQLSIVCEDTEVYRKAIQMINEVSSRVSPCTSISVVSGISVCILGSLFLVIGIFLFVGFDQYSGDSYTIFLGCIMIFATLCTFSVYINCAYNYKIKSADEKLLEMSQAAGEANSLLIKNSLLVGCDSRLKLQLVYISLEGCRSHFSEIFGEGEPSVEEMFQRALHYFSSDYACCVAKKHFQFSCLGTTPGHWDKGPCFCQFVFHCMEKGSWYWNSDYHPDKRALDLG</sequence>
<evidence type="ECO:0000256" key="4">
    <source>
        <dbReference type="ARBA" id="ARBA00022989"/>
    </source>
</evidence>
<accession>A0A8B9DZV6</accession>
<comment type="subcellular location">
    <subcellularLocation>
        <location evidence="1">Membrane</location>
    </subcellularLocation>
</comment>